<dbReference type="InterPro" id="IPR022765">
    <property type="entry name" value="Dna2/Cas4_DUF83"/>
</dbReference>
<dbReference type="STRING" id="651182.TOL2_C29580"/>
<evidence type="ECO:0000256" key="5">
    <source>
        <dbReference type="ARBA" id="ARBA00022722"/>
    </source>
</evidence>
<evidence type="ECO:0000313" key="16">
    <source>
        <dbReference type="Proteomes" id="UP000007347"/>
    </source>
</evidence>
<evidence type="ECO:0000256" key="8">
    <source>
        <dbReference type="ARBA" id="ARBA00022839"/>
    </source>
</evidence>
<dbReference type="InterPro" id="IPR011604">
    <property type="entry name" value="PDDEXK-like_dom_sf"/>
</dbReference>
<evidence type="ECO:0000313" key="15">
    <source>
        <dbReference type="EMBL" id="CCK81117.1"/>
    </source>
</evidence>
<dbReference type="GO" id="GO:0046872">
    <property type="term" value="F:metal ion binding"/>
    <property type="evidence" value="ECO:0007669"/>
    <property type="project" value="UniProtKB-KW"/>
</dbReference>
<comment type="cofactor">
    <cofactor evidence="13">
        <name>iron-sulfur cluster</name>
        <dbReference type="ChEBI" id="CHEBI:30408"/>
    </cofactor>
</comment>
<keyword evidence="12 13" id="KW-0464">Manganese</keyword>
<comment type="cofactor">
    <cofactor evidence="1">
        <name>[4Fe-4S] cluster</name>
        <dbReference type="ChEBI" id="CHEBI:49883"/>
    </cofactor>
</comment>
<dbReference type="GO" id="GO:0051536">
    <property type="term" value="F:iron-sulfur cluster binding"/>
    <property type="evidence" value="ECO:0007669"/>
    <property type="project" value="UniProtKB-KW"/>
</dbReference>
<dbReference type="EMBL" id="FO203503">
    <property type="protein sequence ID" value="CCK81117.1"/>
    <property type="molecule type" value="Genomic_DNA"/>
</dbReference>
<keyword evidence="10 13" id="KW-0411">Iron-sulfur</keyword>
<dbReference type="AlphaFoldDB" id="K0NQE1"/>
<evidence type="ECO:0000256" key="2">
    <source>
        <dbReference type="ARBA" id="ARBA00009189"/>
    </source>
</evidence>
<evidence type="ECO:0000256" key="7">
    <source>
        <dbReference type="ARBA" id="ARBA00022801"/>
    </source>
</evidence>
<keyword evidence="9 13" id="KW-0408">Iron</keyword>
<dbReference type="PANTHER" id="PTHR36531:SF6">
    <property type="entry name" value="DNA REPLICATION ATP-DEPENDENT HELICASE_NUCLEASE DNA2"/>
    <property type="match status" value="1"/>
</dbReference>
<keyword evidence="8 13" id="KW-0269">Exonuclease</keyword>
<dbReference type="Proteomes" id="UP000007347">
    <property type="component" value="Chromosome"/>
</dbReference>
<evidence type="ECO:0000256" key="9">
    <source>
        <dbReference type="ARBA" id="ARBA00023004"/>
    </source>
</evidence>
<evidence type="ECO:0000256" key="10">
    <source>
        <dbReference type="ARBA" id="ARBA00023014"/>
    </source>
</evidence>
<dbReference type="GO" id="GO:0051607">
    <property type="term" value="P:defense response to virus"/>
    <property type="evidence" value="ECO:0007669"/>
    <property type="project" value="UniProtKB-KW"/>
</dbReference>
<accession>K0NQE1</accession>
<dbReference type="KEGG" id="dto:TOL2_C29580"/>
<evidence type="ECO:0000259" key="14">
    <source>
        <dbReference type="Pfam" id="PF01930"/>
    </source>
</evidence>
<comment type="function">
    <text evidence="13">CRISPR (clustered regularly interspaced short palindromic repeat) is an adaptive immune system that provides protection against mobile genetic elements (viruses, transposable elements and conjugative plasmids). CRISPR clusters contain sequences complementary to antecedent mobile elements and target invading nucleic acids. CRISPR clusters are transcribed and processed into CRISPR RNA (crRNA).</text>
</comment>
<protein>
    <recommendedName>
        <fullName evidence="4 13">CRISPR-associated exonuclease Cas4</fullName>
        <ecNumber evidence="3 13">3.1.12.1</ecNumber>
    </recommendedName>
</protein>
<dbReference type="InterPro" id="IPR051827">
    <property type="entry name" value="Cas4_exonuclease"/>
</dbReference>
<evidence type="ECO:0000256" key="6">
    <source>
        <dbReference type="ARBA" id="ARBA00022723"/>
    </source>
</evidence>
<gene>
    <name evidence="15" type="primary">cas4</name>
    <name evidence="15" type="ordered locus">TOL2_C29580</name>
</gene>
<sequence length="168" mass="19644">MDIPENQGSRFKVAKGREIHKKIRKTNPEYLRTKLGVIKKESDVYLDSDSGICGIVDEILFMADGCAVPLDYKYAEFKDRIFETYHFQLVFYGKLIKENYGVPVNDGYIVYTRSKNKLVRVDLKKKDFEKLNDTIEEIDVIIKNGKYPKPTKYKKRCIDCCYKNICES</sequence>
<dbReference type="GO" id="GO:0004527">
    <property type="term" value="F:exonuclease activity"/>
    <property type="evidence" value="ECO:0007669"/>
    <property type="project" value="UniProtKB-KW"/>
</dbReference>
<evidence type="ECO:0000256" key="1">
    <source>
        <dbReference type="ARBA" id="ARBA00001966"/>
    </source>
</evidence>
<organism evidence="15 16">
    <name type="scientific">Desulfobacula toluolica (strain DSM 7467 / Tol2)</name>
    <dbReference type="NCBI Taxonomy" id="651182"/>
    <lineage>
        <taxon>Bacteria</taxon>
        <taxon>Pseudomonadati</taxon>
        <taxon>Thermodesulfobacteriota</taxon>
        <taxon>Desulfobacteria</taxon>
        <taxon>Desulfobacterales</taxon>
        <taxon>Desulfobacteraceae</taxon>
        <taxon>Desulfobacula</taxon>
    </lineage>
</organism>
<keyword evidence="16" id="KW-1185">Reference proteome</keyword>
<evidence type="ECO:0000256" key="3">
    <source>
        <dbReference type="ARBA" id="ARBA00012768"/>
    </source>
</evidence>
<evidence type="ECO:0000256" key="11">
    <source>
        <dbReference type="ARBA" id="ARBA00023118"/>
    </source>
</evidence>
<comment type="similarity">
    <text evidence="2 13">Belongs to the CRISPR-associated exonuclease Cas4 family.</text>
</comment>
<dbReference type="Gene3D" id="3.90.320.10">
    <property type="match status" value="1"/>
</dbReference>
<reference evidence="15 16" key="1">
    <citation type="journal article" date="2013" name="Environ. Microbiol.">
        <title>Complete genome, catabolic sub-proteomes and key-metabolites of Desulfobacula toluolica Tol2, a marine, aromatic compound-degrading, sulfate-reducing bacterium.</title>
        <authorList>
            <person name="Wohlbrand L."/>
            <person name="Jacob J.H."/>
            <person name="Kube M."/>
            <person name="Mussmann M."/>
            <person name="Jarling R."/>
            <person name="Beck A."/>
            <person name="Amann R."/>
            <person name="Wilkes H."/>
            <person name="Reinhardt R."/>
            <person name="Rabus R."/>
        </authorList>
    </citation>
    <scope>NUCLEOTIDE SEQUENCE [LARGE SCALE GENOMIC DNA]</scope>
    <source>
        <strain evidence="16">DSM 7467 / Tol2</strain>
    </source>
</reference>
<feature type="domain" description="DUF83" evidence="14">
    <location>
        <begin position="65"/>
        <end position="166"/>
    </location>
</feature>
<keyword evidence="11 13" id="KW-0051">Antiviral defense</keyword>
<dbReference type="PANTHER" id="PTHR36531">
    <property type="entry name" value="CRISPR-ASSOCIATED EXONUCLEASE CAS4"/>
    <property type="match status" value="1"/>
</dbReference>
<dbReference type="InterPro" id="IPR013343">
    <property type="entry name" value="CRISPR-assoc_prot_Cas4"/>
</dbReference>
<comment type="cofactor">
    <cofactor evidence="13">
        <name>Mg(2+)</name>
        <dbReference type="ChEBI" id="CHEBI:18420"/>
    </cofactor>
    <cofactor evidence="13">
        <name>Mn(2+)</name>
        <dbReference type="ChEBI" id="CHEBI:29035"/>
    </cofactor>
    <text evidence="13">Mg(2+) or Mn(2+) required for ssDNA cleavage activity.</text>
</comment>
<keyword evidence="6 13" id="KW-0479">Metal-binding</keyword>
<dbReference type="HOGENOM" id="CLU_102055_2_0_7"/>
<dbReference type="EC" id="3.1.12.1" evidence="3 13"/>
<proteinExistence type="inferred from homology"/>
<evidence type="ECO:0000256" key="12">
    <source>
        <dbReference type="ARBA" id="ARBA00023211"/>
    </source>
</evidence>
<keyword evidence="5 13" id="KW-0540">Nuclease</keyword>
<evidence type="ECO:0000256" key="4">
    <source>
        <dbReference type="ARBA" id="ARBA00020049"/>
    </source>
</evidence>
<evidence type="ECO:0000256" key="13">
    <source>
        <dbReference type="RuleBase" id="RU365022"/>
    </source>
</evidence>
<name>K0NQE1_DESTT</name>
<dbReference type="Pfam" id="PF01930">
    <property type="entry name" value="Cas_Cas4"/>
    <property type="match status" value="1"/>
</dbReference>
<keyword evidence="7 13" id="KW-0378">Hydrolase</keyword>
<dbReference type="NCBIfam" id="TIGR00372">
    <property type="entry name" value="cas4"/>
    <property type="match status" value="1"/>
</dbReference>